<sequence>MKKAILTLIVFASFNSLIAQETEVDASKPTNLYTQINTLLEHQNPESRDNIYGTRLNIQYTFNPDNLLLVELPILYNSATEKFGLSDMRMRYFYAARRNLTKAIIAIAPFVDVTLPIGKFEDGLGSSSWTLSAGTVIGIILTQKIALFPGVGYVHVTEPEDFDGKAQNGINIQTNMSISFSQRAFVFINPIVNILDEMLWSGEFNFNYMAKPNKLKLNLGYFPLFTQDVHTLRSGATFYF</sequence>
<gene>
    <name evidence="2" type="ORF">QQ020_00530</name>
</gene>
<dbReference type="Proteomes" id="UP001172083">
    <property type="component" value="Unassembled WGS sequence"/>
</dbReference>
<evidence type="ECO:0000256" key="1">
    <source>
        <dbReference type="SAM" id="SignalP"/>
    </source>
</evidence>
<dbReference type="EMBL" id="JAUJEB010000001">
    <property type="protein sequence ID" value="MDN5210499.1"/>
    <property type="molecule type" value="Genomic_DNA"/>
</dbReference>
<keyword evidence="3" id="KW-1185">Reference proteome</keyword>
<evidence type="ECO:0000313" key="3">
    <source>
        <dbReference type="Proteomes" id="UP001172083"/>
    </source>
</evidence>
<feature type="chain" id="PRO_5045329836" evidence="1">
    <location>
        <begin position="20"/>
        <end position="240"/>
    </location>
</feature>
<feature type="signal peptide" evidence="1">
    <location>
        <begin position="1"/>
        <end position="19"/>
    </location>
</feature>
<reference evidence="2" key="1">
    <citation type="submission" date="2023-06" db="EMBL/GenBank/DDBJ databases">
        <title>Genomic of Agaribacillus aureum.</title>
        <authorList>
            <person name="Wang G."/>
        </authorList>
    </citation>
    <scope>NUCLEOTIDE SEQUENCE</scope>
    <source>
        <strain evidence="2">BMA12</strain>
    </source>
</reference>
<dbReference type="RefSeq" id="WP_346755843.1">
    <property type="nucleotide sequence ID" value="NZ_JAUJEB010000001.1"/>
</dbReference>
<name>A0ABT8KYC6_9BACT</name>
<evidence type="ECO:0000313" key="2">
    <source>
        <dbReference type="EMBL" id="MDN5210499.1"/>
    </source>
</evidence>
<keyword evidence="1" id="KW-0732">Signal</keyword>
<accession>A0ABT8KYC6</accession>
<protein>
    <submittedName>
        <fullName evidence="2">Uncharacterized protein</fullName>
    </submittedName>
</protein>
<comment type="caution">
    <text evidence="2">The sequence shown here is derived from an EMBL/GenBank/DDBJ whole genome shotgun (WGS) entry which is preliminary data.</text>
</comment>
<proteinExistence type="predicted"/>
<organism evidence="2 3">
    <name type="scientific">Agaribacillus aureus</name>
    <dbReference type="NCBI Taxonomy" id="3051825"/>
    <lineage>
        <taxon>Bacteria</taxon>
        <taxon>Pseudomonadati</taxon>
        <taxon>Bacteroidota</taxon>
        <taxon>Cytophagia</taxon>
        <taxon>Cytophagales</taxon>
        <taxon>Splendidivirgaceae</taxon>
        <taxon>Agaribacillus</taxon>
    </lineage>
</organism>